<evidence type="ECO:0000313" key="4">
    <source>
        <dbReference type="EnsemblMetazoa" id="XP_031786307"/>
    </source>
</evidence>
<dbReference type="EnsemblMetazoa" id="XM_031930447">
    <property type="protein sequence ID" value="XP_031786307"/>
    <property type="gene ID" value="LOC107981322"/>
</dbReference>
<dbReference type="GeneID" id="107981322"/>
<evidence type="ECO:0000256" key="3">
    <source>
        <dbReference type="SAM" id="SignalP"/>
    </source>
</evidence>
<keyword evidence="3" id="KW-0732">Signal</keyword>
<feature type="compositionally biased region" description="Low complexity" evidence="1">
    <location>
        <begin position="466"/>
        <end position="476"/>
    </location>
</feature>
<evidence type="ECO:0000256" key="2">
    <source>
        <dbReference type="SAM" id="Phobius"/>
    </source>
</evidence>
<reference evidence="4" key="1">
    <citation type="submission" date="2021-01" db="UniProtKB">
        <authorList>
            <consortium name="EnsemblMetazoa"/>
        </authorList>
    </citation>
    <scope>IDENTIFICATION</scope>
</reference>
<dbReference type="AlphaFoldDB" id="A0A7M7TA51"/>
<feature type="compositionally biased region" description="Basic and acidic residues" evidence="1">
    <location>
        <begin position="424"/>
        <end position="440"/>
    </location>
</feature>
<keyword evidence="2" id="KW-0472">Membrane</keyword>
<feature type="chain" id="PRO_5029640817" evidence="3">
    <location>
        <begin position="24"/>
        <end position="476"/>
    </location>
</feature>
<feature type="region of interest" description="Disordered" evidence="1">
    <location>
        <begin position="423"/>
        <end position="476"/>
    </location>
</feature>
<accession>A0A7M7TA51</accession>
<keyword evidence="5" id="KW-1185">Reference proteome</keyword>
<feature type="transmembrane region" description="Helical" evidence="2">
    <location>
        <begin position="386"/>
        <end position="412"/>
    </location>
</feature>
<name>A0A7M7TA51_NASVI</name>
<evidence type="ECO:0000256" key="1">
    <source>
        <dbReference type="SAM" id="MobiDB-lite"/>
    </source>
</evidence>
<organism evidence="4 5">
    <name type="scientific">Nasonia vitripennis</name>
    <name type="common">Parasitic wasp</name>
    <dbReference type="NCBI Taxonomy" id="7425"/>
    <lineage>
        <taxon>Eukaryota</taxon>
        <taxon>Metazoa</taxon>
        <taxon>Ecdysozoa</taxon>
        <taxon>Arthropoda</taxon>
        <taxon>Hexapoda</taxon>
        <taxon>Insecta</taxon>
        <taxon>Pterygota</taxon>
        <taxon>Neoptera</taxon>
        <taxon>Endopterygota</taxon>
        <taxon>Hymenoptera</taxon>
        <taxon>Apocrita</taxon>
        <taxon>Proctotrupomorpha</taxon>
        <taxon>Chalcidoidea</taxon>
        <taxon>Pteromalidae</taxon>
        <taxon>Pteromalinae</taxon>
        <taxon>Nasonia</taxon>
    </lineage>
</organism>
<feature type="signal peptide" evidence="3">
    <location>
        <begin position="1"/>
        <end position="23"/>
    </location>
</feature>
<evidence type="ECO:0000313" key="5">
    <source>
        <dbReference type="Proteomes" id="UP000002358"/>
    </source>
</evidence>
<sequence>MKFTVNWLLLPMALNLCTCGGRTECVKRSKLAVIANLQTKRCENNVNDFFYTQDADNNLPHKYNFDYKGLTIEILFLDTCGTNQETLKAIFKTIMWANIDCLYPPYFLGLIGPEKQDNLNVSQKITSALEIPHIVPIHSSTVNTHQILPLLDPLIIKGLFKLIGIFGWTSFFMQSNSENDLINKIVHQFTIEASSKKYCLLTNKDSAVHFIFLGTPNKNFFNDVHNSTIIFVSDKNLDRYMTNYNSTNTFLILDNLIESNNCYINKDLKQWNEIILDKITSKNHNEEIKKTFFTYKLKSRFGQMQSMGKIMHLNNDVEIYWNNHLLNPSIIPNQILVLNDFKDFFITSKTKNNCAQNIINFNEINKVKESNIPTTVIISELTESEWWTMVGTVAGVGIAMFAVGFIAVYIIYTNIRGPTIAKGSGREDLDRDSSLRRVGSDRQPSSNTGRSSRVIRGLQRRDSRSSIRSNISDKSV</sequence>
<proteinExistence type="predicted"/>
<dbReference type="Gene3D" id="3.40.50.2300">
    <property type="match status" value="2"/>
</dbReference>
<dbReference type="RefSeq" id="XP_031786307.1">
    <property type="nucleotide sequence ID" value="XM_031930447.2"/>
</dbReference>
<dbReference type="InterPro" id="IPR028082">
    <property type="entry name" value="Peripla_BP_I"/>
</dbReference>
<dbReference type="SUPFAM" id="SSF53822">
    <property type="entry name" value="Periplasmic binding protein-like I"/>
    <property type="match status" value="1"/>
</dbReference>
<keyword evidence="2" id="KW-0812">Transmembrane</keyword>
<protein>
    <submittedName>
        <fullName evidence="4">Uncharacterized protein</fullName>
    </submittedName>
</protein>
<keyword evidence="2" id="KW-1133">Transmembrane helix</keyword>
<dbReference type="Proteomes" id="UP000002358">
    <property type="component" value="Unassembled WGS sequence"/>
</dbReference>